<evidence type="ECO:0000313" key="2">
    <source>
        <dbReference type="Proteomes" id="UP001054945"/>
    </source>
</evidence>
<reference evidence="1 2" key="1">
    <citation type="submission" date="2021-06" db="EMBL/GenBank/DDBJ databases">
        <title>Caerostris extrusa draft genome.</title>
        <authorList>
            <person name="Kono N."/>
            <person name="Arakawa K."/>
        </authorList>
    </citation>
    <scope>NUCLEOTIDE SEQUENCE [LARGE SCALE GENOMIC DNA]</scope>
</reference>
<sequence length="45" mass="5218">VMGEKKKAEEATIWTHELDIGEDVICRYNLLIEVPHRQWLNGNPA</sequence>
<dbReference type="EMBL" id="BPLR01007467">
    <property type="protein sequence ID" value="GIY17109.1"/>
    <property type="molecule type" value="Genomic_DNA"/>
</dbReference>
<feature type="non-terminal residue" evidence="1">
    <location>
        <position position="1"/>
    </location>
</feature>
<keyword evidence="2" id="KW-1185">Reference proteome</keyword>
<comment type="caution">
    <text evidence="1">The sequence shown here is derived from an EMBL/GenBank/DDBJ whole genome shotgun (WGS) entry which is preliminary data.</text>
</comment>
<dbReference type="Proteomes" id="UP001054945">
    <property type="component" value="Unassembled WGS sequence"/>
</dbReference>
<evidence type="ECO:0000313" key="1">
    <source>
        <dbReference type="EMBL" id="GIY17109.1"/>
    </source>
</evidence>
<organism evidence="1 2">
    <name type="scientific">Caerostris extrusa</name>
    <name type="common">Bark spider</name>
    <name type="synonym">Caerostris bankana</name>
    <dbReference type="NCBI Taxonomy" id="172846"/>
    <lineage>
        <taxon>Eukaryota</taxon>
        <taxon>Metazoa</taxon>
        <taxon>Ecdysozoa</taxon>
        <taxon>Arthropoda</taxon>
        <taxon>Chelicerata</taxon>
        <taxon>Arachnida</taxon>
        <taxon>Araneae</taxon>
        <taxon>Araneomorphae</taxon>
        <taxon>Entelegynae</taxon>
        <taxon>Araneoidea</taxon>
        <taxon>Araneidae</taxon>
        <taxon>Caerostris</taxon>
    </lineage>
</organism>
<dbReference type="AlphaFoldDB" id="A0AAV4R931"/>
<name>A0AAV4R931_CAEEX</name>
<accession>A0AAV4R931</accession>
<protein>
    <submittedName>
        <fullName evidence="1">Uncharacterized protein</fullName>
    </submittedName>
</protein>
<proteinExistence type="predicted"/>
<gene>
    <name evidence="1" type="ORF">CEXT_428561</name>
</gene>